<dbReference type="Proteomes" id="UP000255316">
    <property type="component" value="Unassembled WGS sequence"/>
</dbReference>
<reference evidence="2 4" key="1">
    <citation type="submission" date="2015-11" db="EMBL/GenBank/DDBJ databases">
        <title>Genomic analysis of 38 Legionella species identifies large and diverse effector repertoires.</title>
        <authorList>
            <person name="Burstein D."/>
            <person name="Amaro F."/>
            <person name="Zusman T."/>
            <person name="Lifshitz Z."/>
            <person name="Cohen O."/>
            <person name="Gilbert J.A."/>
            <person name="Pupko T."/>
            <person name="Shuman H.A."/>
            <person name="Segal G."/>
        </authorList>
    </citation>
    <scope>NUCLEOTIDE SEQUENCE [LARGE SCALE GENOMIC DNA]</scope>
    <source>
        <strain evidence="2 4">CDC#72-OH-14</strain>
    </source>
</reference>
<keyword evidence="4" id="KW-1185">Reference proteome</keyword>
<dbReference type="AlphaFoldDB" id="A0A378IKA1"/>
<keyword evidence="1" id="KW-0472">Membrane</keyword>
<keyword evidence="1" id="KW-1133">Transmembrane helix</keyword>
<dbReference type="EMBL" id="LNXX01000042">
    <property type="protein sequence ID" value="KTC83420.1"/>
    <property type="molecule type" value="Genomic_DNA"/>
</dbReference>
<dbReference type="Proteomes" id="UP000054854">
    <property type="component" value="Unassembled WGS sequence"/>
</dbReference>
<evidence type="ECO:0000313" key="4">
    <source>
        <dbReference type="Proteomes" id="UP000054854"/>
    </source>
</evidence>
<proteinExistence type="predicted"/>
<protein>
    <submittedName>
        <fullName evidence="3">Uncharacterized protein</fullName>
    </submittedName>
</protein>
<evidence type="ECO:0000313" key="2">
    <source>
        <dbReference type="EMBL" id="KTC83420.1"/>
    </source>
</evidence>
<gene>
    <name evidence="2" type="ORF">Lcin_2107</name>
    <name evidence="3" type="ORF">NCTC12438_02122</name>
</gene>
<evidence type="ECO:0000313" key="5">
    <source>
        <dbReference type="Proteomes" id="UP000255316"/>
    </source>
</evidence>
<evidence type="ECO:0000313" key="3">
    <source>
        <dbReference type="EMBL" id="STX35506.1"/>
    </source>
</evidence>
<dbReference type="STRING" id="28085.Lcin_2107"/>
<name>A0A378IKA1_9GAMM</name>
<dbReference type="EMBL" id="UGNX01000001">
    <property type="protein sequence ID" value="STX35506.1"/>
    <property type="molecule type" value="Genomic_DNA"/>
</dbReference>
<reference evidence="3 5" key="2">
    <citation type="submission" date="2018-06" db="EMBL/GenBank/DDBJ databases">
        <authorList>
            <consortium name="Pathogen Informatics"/>
            <person name="Doyle S."/>
        </authorList>
    </citation>
    <scope>NUCLEOTIDE SEQUENCE [LARGE SCALE GENOMIC DNA]</scope>
    <source>
        <strain evidence="3 5">NCTC12438</strain>
    </source>
</reference>
<evidence type="ECO:0000256" key="1">
    <source>
        <dbReference type="SAM" id="Phobius"/>
    </source>
</evidence>
<sequence>MIIIYTTSNIIFFIAIYTMVTISFGQALLLLMNKYKDTPLTCNNLKQFYIQGIVSPTELNYIQQLFDESGLTKEYEISYSEKEIDEDPSRRYFETHLAFETLLNSLGKINIEDLAKYYQALYNTLPEVIKNKYNHFIEGKISSKEDSFATEYMDALQKVQDHENYQRLLPEQKEKVLLILKTSWLGVLHAKNPQVPLNLYGTGFFSEANRGRIVKEKPGLPTEKSPYYSNHFGLMKTYMPVPRNDIAYAESGFTFLKPSDQNTFNPESAWSKQNFSKLVHPFSCSISGTTLCQLRVMKKLQEDEGQLPFNSQEKFSTFLKCFMSSLLFNSGGHCFNEFLSVLEIPQIKKEFSFIDGFEQINATTLLFHGNEEAFDKALKDTLEYTQVLLAKKEMHHELKAQFGF</sequence>
<organism evidence="3 5">
    <name type="scientific">Legionella cincinnatiensis</name>
    <dbReference type="NCBI Taxonomy" id="28085"/>
    <lineage>
        <taxon>Bacteria</taxon>
        <taxon>Pseudomonadati</taxon>
        <taxon>Pseudomonadota</taxon>
        <taxon>Gammaproteobacteria</taxon>
        <taxon>Legionellales</taxon>
        <taxon>Legionellaceae</taxon>
        <taxon>Legionella</taxon>
    </lineage>
</organism>
<accession>A0A378IKA1</accession>
<keyword evidence="1" id="KW-0812">Transmembrane</keyword>
<feature type="transmembrane region" description="Helical" evidence="1">
    <location>
        <begin position="12"/>
        <end position="32"/>
    </location>
</feature>